<dbReference type="InterPro" id="IPR036010">
    <property type="entry name" value="2Fe-2S_ferredoxin-like_sf"/>
</dbReference>
<dbReference type="PROSITE" id="PS51085">
    <property type="entry name" value="2FE2S_FER_2"/>
    <property type="match status" value="1"/>
</dbReference>
<dbReference type="Gene3D" id="3.10.20.30">
    <property type="match status" value="1"/>
</dbReference>
<organism evidence="2">
    <name type="scientific">marine metagenome</name>
    <dbReference type="NCBI Taxonomy" id="408172"/>
    <lineage>
        <taxon>unclassified sequences</taxon>
        <taxon>metagenomes</taxon>
        <taxon>ecological metagenomes</taxon>
    </lineage>
</organism>
<dbReference type="InterPro" id="IPR041414">
    <property type="entry name" value="Raco-like_middle"/>
</dbReference>
<accession>A0A381TGP3</accession>
<dbReference type="PANTHER" id="PTHR42895">
    <property type="entry name" value="IRON-SULFUR CLUSTER-BINDING PROTEIN-RELATED"/>
    <property type="match status" value="1"/>
</dbReference>
<reference evidence="2" key="1">
    <citation type="submission" date="2018-05" db="EMBL/GenBank/DDBJ databases">
        <authorList>
            <person name="Lanie J.A."/>
            <person name="Ng W.-L."/>
            <person name="Kazmierczak K.M."/>
            <person name="Andrzejewski T.M."/>
            <person name="Davidsen T.M."/>
            <person name="Wayne K.J."/>
            <person name="Tettelin H."/>
            <person name="Glass J.I."/>
            <person name="Rusch D."/>
            <person name="Podicherti R."/>
            <person name="Tsui H.-C.T."/>
            <person name="Winkler M.E."/>
        </authorList>
    </citation>
    <scope>NUCLEOTIDE SEQUENCE</scope>
</reference>
<dbReference type="SUPFAM" id="SSF54292">
    <property type="entry name" value="2Fe-2S ferredoxin-like"/>
    <property type="match status" value="1"/>
</dbReference>
<gene>
    <name evidence="2" type="ORF">METZ01_LOCUS68094</name>
</gene>
<dbReference type="Pfam" id="PF14574">
    <property type="entry name" value="RACo_C_ter"/>
    <property type="match status" value="1"/>
</dbReference>
<dbReference type="InterPro" id="IPR042259">
    <property type="entry name" value="Raco-like_middle_sf"/>
</dbReference>
<dbReference type="GO" id="GO:0051536">
    <property type="term" value="F:iron-sulfur cluster binding"/>
    <property type="evidence" value="ECO:0007669"/>
    <property type="project" value="InterPro"/>
</dbReference>
<dbReference type="InterPro" id="IPR001041">
    <property type="entry name" value="2Fe-2S_ferredoxin-type"/>
</dbReference>
<dbReference type="InterPro" id="IPR012675">
    <property type="entry name" value="Beta-grasp_dom_sf"/>
</dbReference>
<proteinExistence type="predicted"/>
<dbReference type="Pfam" id="PF17651">
    <property type="entry name" value="Raco_middle"/>
    <property type="match status" value="1"/>
</dbReference>
<evidence type="ECO:0000313" key="2">
    <source>
        <dbReference type="EMBL" id="SVA15240.1"/>
    </source>
</evidence>
<name>A0A381TGP3_9ZZZZ</name>
<dbReference type="Pfam" id="PF00111">
    <property type="entry name" value="Fer2"/>
    <property type="match status" value="1"/>
</dbReference>
<dbReference type="EMBL" id="UINC01004562">
    <property type="protein sequence ID" value="SVA15240.1"/>
    <property type="molecule type" value="Genomic_DNA"/>
</dbReference>
<sequence>MAQINKKEYKIAFMPSGKRGSFPEGTTILDASRSLGVDLDSVCGGRAICGRCQIELTEGKFAKHGIESKADHLSGVTKAEEKYEKRKSLDKKRRLGCQSKLLGNVVIDIPPESQLHQQIVRKDFEATDIFINPITRLYYIDSKINAATNLEEAVKERLRNDWSLNIESINCVSKTLSDAIKDSSQGFTVAVRDQKNLVGAWPGLIETIYGTAIDIGSTTIAVNLCDLKNGKVLSSQGSMNPQIRFGEDLMSRVSYCMQNPGSQTELTKVVREAVNDLIAKACSEANIETSLVMETTVVGNPVMHHLFLGFDPVPLGVAPFKLETSDALTLKASDYGMDIHPQAEIYVLPCLAGHVGADAAAVILTEKPYDQKTMNLIVDVGTNAEIVVGNQDQILAASSPTGPAFEGAQINSGQRAAPGAIERVRIDPLTLEARFKVIGSDLWSDDPDFSENIESIGITGICGSGIIEAVAEMYLSGIISSDGLMNEEMAKENQYLFKNGRTYSYMLYEGEQKIIVTQNDIRAIQLAKAALYAGAKLLMDKLAIKKIDKIRFAGAFGSHIDVKYAMVLGLIPDCDLDEVSSAGNAASTGARMALLDTKSRNEIEKQVKKIEKIETAIEPLFQEYFVGAMSVPHNTDPFNELSKIIKLPEKKKAKTNRKRRRNRTSDL</sequence>
<feature type="domain" description="2Fe-2S ferredoxin-type" evidence="1">
    <location>
        <begin position="9"/>
        <end position="113"/>
    </location>
</feature>
<evidence type="ECO:0000259" key="1">
    <source>
        <dbReference type="PROSITE" id="PS51085"/>
    </source>
</evidence>
<dbReference type="Gene3D" id="3.30.420.480">
    <property type="entry name" value="Domain of unknown function (DUF4445)"/>
    <property type="match status" value="1"/>
</dbReference>
<dbReference type="CDD" id="cd00207">
    <property type="entry name" value="fer2"/>
    <property type="match status" value="1"/>
</dbReference>
<dbReference type="InterPro" id="IPR052911">
    <property type="entry name" value="Corrinoid_activation_enz"/>
</dbReference>
<dbReference type="PANTHER" id="PTHR42895:SF2">
    <property type="entry name" value="IRON-SULFUR CLUSTER PROTEIN"/>
    <property type="match status" value="1"/>
</dbReference>
<protein>
    <recommendedName>
        <fullName evidence="1">2Fe-2S ferredoxin-type domain-containing protein</fullName>
    </recommendedName>
</protein>
<dbReference type="AlphaFoldDB" id="A0A381TGP3"/>
<dbReference type="InterPro" id="IPR027980">
    <property type="entry name" value="RACo_C"/>
</dbReference>